<comment type="caution">
    <text evidence="2">The sequence shown here is derived from an EMBL/GenBank/DDBJ whole genome shotgun (WGS) entry which is preliminary data.</text>
</comment>
<dbReference type="OrthoDB" id="2724111at2759"/>
<accession>A0A1C7MCE2</accession>
<evidence type="ECO:0000313" key="3">
    <source>
        <dbReference type="Proteomes" id="UP000092993"/>
    </source>
</evidence>
<dbReference type="AlphaFoldDB" id="A0A1C7MCE2"/>
<protein>
    <submittedName>
        <fullName evidence="2">Uncharacterized protein</fullName>
    </submittedName>
</protein>
<evidence type="ECO:0000313" key="2">
    <source>
        <dbReference type="EMBL" id="OBZ74026.1"/>
    </source>
</evidence>
<gene>
    <name evidence="2" type="ORF">A0H81_06475</name>
</gene>
<dbReference type="Proteomes" id="UP000092993">
    <property type="component" value="Unassembled WGS sequence"/>
</dbReference>
<keyword evidence="3" id="KW-1185">Reference proteome</keyword>
<evidence type="ECO:0000256" key="1">
    <source>
        <dbReference type="SAM" id="MobiDB-lite"/>
    </source>
</evidence>
<reference evidence="2 3" key="1">
    <citation type="submission" date="2016-03" db="EMBL/GenBank/DDBJ databases">
        <title>Whole genome sequencing of Grifola frondosa 9006-11.</title>
        <authorList>
            <person name="Min B."/>
            <person name="Park H."/>
            <person name="Kim J.-G."/>
            <person name="Cho H."/>
            <person name="Oh Y.-L."/>
            <person name="Kong W.-S."/>
            <person name="Choi I.-G."/>
        </authorList>
    </citation>
    <scope>NUCLEOTIDE SEQUENCE [LARGE SCALE GENOMIC DNA]</scope>
    <source>
        <strain evidence="2 3">9006-11</strain>
    </source>
</reference>
<name>A0A1C7MCE2_GRIFR</name>
<dbReference type="EMBL" id="LUGG01000006">
    <property type="protein sequence ID" value="OBZ74026.1"/>
    <property type="molecule type" value="Genomic_DNA"/>
</dbReference>
<feature type="region of interest" description="Disordered" evidence="1">
    <location>
        <begin position="1"/>
        <end position="56"/>
    </location>
</feature>
<organism evidence="2 3">
    <name type="scientific">Grifola frondosa</name>
    <name type="common">Maitake</name>
    <name type="synonym">Polyporus frondosus</name>
    <dbReference type="NCBI Taxonomy" id="5627"/>
    <lineage>
        <taxon>Eukaryota</taxon>
        <taxon>Fungi</taxon>
        <taxon>Dikarya</taxon>
        <taxon>Basidiomycota</taxon>
        <taxon>Agaricomycotina</taxon>
        <taxon>Agaricomycetes</taxon>
        <taxon>Polyporales</taxon>
        <taxon>Grifolaceae</taxon>
        <taxon>Grifola</taxon>
    </lineage>
</organism>
<proteinExistence type="predicted"/>
<sequence>MPGGVSSKERRSTEEGPLDMSARQARTHTQHALEQRETPGKNGDAYHAPSSGIANDVAEPMPAVTTATEEYSLLSPVSARQYRFGRGSIATATLIKSQYLKLIHCYSGTAWNIVQQKSYRRSLLLVSRAIHAVAKEHALRSIAIYGPDNLRSFARFLESRPPRLRRVEHLLISHSRQSFLERPDSDIDSKKWKWPWERTRLQQFRLFVDSDGRDPSPSVILPHILDLVSPSLRTLTLLLSYRYLLPASVTLPVLTELTCRTGHLNFRVHQFPALRRLHLLDDRYLTRNFLSHLAPSLTHLRISDIALCTESVLYDTVVALIEEGKKHESIKLEELHPHKFPPALRKVLLLFKPAIFTRSQYHRFMNNRHEALNIQSIVGKDLHHRIKVLCLWTYDVSVTTRRHTRQPWTSIRSNFQRRAAIGWIA</sequence>